<organism evidence="1 2">
    <name type="scientific">Parabacteroides faecis</name>
    <dbReference type="NCBI Taxonomy" id="1217282"/>
    <lineage>
        <taxon>Bacteria</taxon>
        <taxon>Pseudomonadati</taxon>
        <taxon>Bacteroidota</taxon>
        <taxon>Bacteroidia</taxon>
        <taxon>Bacteroidales</taxon>
        <taxon>Tannerellaceae</taxon>
        <taxon>Parabacteroides</taxon>
    </lineage>
</organism>
<dbReference type="EMBL" id="JACHOC010000005">
    <property type="protein sequence ID" value="MBB4623124.1"/>
    <property type="molecule type" value="Genomic_DNA"/>
</dbReference>
<accession>A0ABR6KNP5</accession>
<gene>
    <name evidence="1" type="ORF">GGQ57_003033</name>
</gene>
<keyword evidence="2" id="KW-1185">Reference proteome</keyword>
<dbReference type="Proteomes" id="UP000533637">
    <property type="component" value="Unassembled WGS sequence"/>
</dbReference>
<proteinExistence type="predicted"/>
<reference evidence="1 2" key="1">
    <citation type="submission" date="2020-08" db="EMBL/GenBank/DDBJ databases">
        <title>Genomic Encyclopedia of Type Strains, Phase IV (KMG-IV): sequencing the most valuable type-strain genomes for metagenomic binning, comparative biology and taxonomic classification.</title>
        <authorList>
            <person name="Goeker M."/>
        </authorList>
    </citation>
    <scope>NUCLEOTIDE SEQUENCE [LARGE SCALE GENOMIC DNA]</scope>
    <source>
        <strain evidence="1 2">DSM 102983</strain>
    </source>
</reference>
<name>A0ABR6KNP5_9BACT</name>
<dbReference type="PANTHER" id="PTHR41317">
    <property type="entry name" value="PD-(D_E)XK NUCLEASE FAMILY TRANSPOSASE"/>
    <property type="match status" value="1"/>
</dbReference>
<dbReference type="Pfam" id="PF12784">
    <property type="entry name" value="PDDEXK_2"/>
    <property type="match status" value="1"/>
</dbReference>
<dbReference type="PANTHER" id="PTHR41317:SF1">
    <property type="entry name" value="PD-(D_E)XK NUCLEASE FAMILY TRANSPOSASE"/>
    <property type="match status" value="1"/>
</dbReference>
<dbReference type="RefSeq" id="WP_183671335.1">
    <property type="nucleotide sequence ID" value="NZ_BMPB01000024.1"/>
</dbReference>
<evidence type="ECO:0000313" key="1">
    <source>
        <dbReference type="EMBL" id="MBB4623124.1"/>
    </source>
</evidence>
<protein>
    <submittedName>
        <fullName evidence="1">Transposase/invertase (TIGR01784 family)</fullName>
    </submittedName>
</protein>
<evidence type="ECO:0000313" key="2">
    <source>
        <dbReference type="Proteomes" id="UP000533637"/>
    </source>
</evidence>
<dbReference type="NCBIfam" id="TIGR01784">
    <property type="entry name" value="T_den_put_tspse"/>
    <property type="match status" value="1"/>
</dbReference>
<dbReference type="InterPro" id="IPR010106">
    <property type="entry name" value="RpnA"/>
</dbReference>
<comment type="caution">
    <text evidence="1">The sequence shown here is derived from an EMBL/GenBank/DDBJ whole genome shotgun (WGS) entry which is preliminary data.</text>
</comment>
<sequence>MRELDPKAMAENERQELQDRYIRFDWAVKRLLRQKANFGVLEGFLTVMLREEVKILEILESEGNRESADDKFNRVDIKAKNSKGEIIIVEIQNTREVHYLERILYGVAKAITEHISLGEGYQNVKKVYSISILYFDLGVGTDYIYHGQNHFTGVHTGDRLRINTRDRDAVITRLPAEIFPEYILVRVNEFDKIAMTPLDEWIEYLKDGTIRPDTTAPGLREAREKLKYYSMSAVERHAYDEHLNAIMIQNDVLDTAKWEGRIEGLAEGEAKGKTEGLAEGKAEGLAEGKAEALRQAATNMKRMGMAVANIAGCTGLSAEEIEKL</sequence>